<accession>A0AAP0INZ1</accession>
<gene>
    <name evidence="1" type="ORF">Scep_017177</name>
</gene>
<protein>
    <submittedName>
        <fullName evidence="1">Uncharacterized protein</fullName>
    </submittedName>
</protein>
<name>A0AAP0INZ1_9MAGN</name>
<dbReference type="EMBL" id="JBBNAG010000007">
    <property type="protein sequence ID" value="KAK9119084.1"/>
    <property type="molecule type" value="Genomic_DNA"/>
</dbReference>
<dbReference type="AlphaFoldDB" id="A0AAP0INZ1"/>
<proteinExistence type="predicted"/>
<sequence length="49" mass="5549">MTTLMPTIDASILSSNTLESQGVPRFALNRAWFQVIETKILIRTPIELM</sequence>
<keyword evidence="2" id="KW-1185">Reference proteome</keyword>
<dbReference type="Proteomes" id="UP001419268">
    <property type="component" value="Unassembled WGS sequence"/>
</dbReference>
<organism evidence="1 2">
    <name type="scientific">Stephania cephalantha</name>
    <dbReference type="NCBI Taxonomy" id="152367"/>
    <lineage>
        <taxon>Eukaryota</taxon>
        <taxon>Viridiplantae</taxon>
        <taxon>Streptophyta</taxon>
        <taxon>Embryophyta</taxon>
        <taxon>Tracheophyta</taxon>
        <taxon>Spermatophyta</taxon>
        <taxon>Magnoliopsida</taxon>
        <taxon>Ranunculales</taxon>
        <taxon>Menispermaceae</taxon>
        <taxon>Menispermoideae</taxon>
        <taxon>Cissampelideae</taxon>
        <taxon>Stephania</taxon>
    </lineage>
</organism>
<comment type="caution">
    <text evidence="1">The sequence shown here is derived from an EMBL/GenBank/DDBJ whole genome shotgun (WGS) entry which is preliminary data.</text>
</comment>
<reference evidence="1 2" key="1">
    <citation type="submission" date="2024-01" db="EMBL/GenBank/DDBJ databases">
        <title>Genome assemblies of Stephania.</title>
        <authorList>
            <person name="Yang L."/>
        </authorList>
    </citation>
    <scope>NUCLEOTIDE SEQUENCE [LARGE SCALE GENOMIC DNA]</scope>
    <source>
        <strain evidence="1">JXDWG</strain>
        <tissue evidence="1">Leaf</tissue>
    </source>
</reference>
<evidence type="ECO:0000313" key="1">
    <source>
        <dbReference type="EMBL" id="KAK9119084.1"/>
    </source>
</evidence>
<evidence type="ECO:0000313" key="2">
    <source>
        <dbReference type="Proteomes" id="UP001419268"/>
    </source>
</evidence>